<dbReference type="Proteomes" id="UP000528555">
    <property type="component" value="Unassembled WGS sequence"/>
</dbReference>
<dbReference type="InterPro" id="IPR036390">
    <property type="entry name" value="WH_DNA-bd_sf"/>
</dbReference>
<reference evidence="3 4" key="1">
    <citation type="journal article" date="2020" name="Cell Host Microbe">
        <title>Functional and Genomic Variation between Human-Derived Isolates of Lachnospiraceae Reveals Inter- and Intra-Species Diversity.</title>
        <authorList>
            <person name="Sorbara M.T."/>
            <person name="Littmann E.R."/>
            <person name="Fontana E."/>
            <person name="Moody T.U."/>
            <person name="Kohout C.E."/>
            <person name="Gjonbalaj M."/>
            <person name="Eaton V."/>
            <person name="Seok R."/>
            <person name="Leiner I.M."/>
            <person name="Pamer E.G."/>
        </authorList>
    </citation>
    <scope>NUCLEOTIDE SEQUENCE [LARGE SCALE GENOMIC DNA]</scope>
    <source>
        <strain evidence="2 3">MSK.17.11</strain>
        <strain evidence="1 4">MSK.17.38</strain>
    </source>
</reference>
<dbReference type="Pfam" id="PF02082">
    <property type="entry name" value="Rrf2"/>
    <property type="match status" value="1"/>
</dbReference>
<evidence type="ECO:0000313" key="4">
    <source>
        <dbReference type="Proteomes" id="UP000701680"/>
    </source>
</evidence>
<dbReference type="EMBL" id="JAAIUO010000007">
    <property type="protein sequence ID" value="NSK15249.1"/>
    <property type="molecule type" value="Genomic_DNA"/>
</dbReference>
<dbReference type="RefSeq" id="WP_101695097.1">
    <property type="nucleotide sequence ID" value="NZ_JAAITX010000007.1"/>
</dbReference>
<keyword evidence="3" id="KW-1185">Reference proteome</keyword>
<dbReference type="InterPro" id="IPR000944">
    <property type="entry name" value="Tscrpt_reg_Rrf2"/>
</dbReference>
<dbReference type="NCBIfam" id="TIGR00738">
    <property type="entry name" value="rrf2_super"/>
    <property type="match status" value="1"/>
</dbReference>
<protein>
    <submittedName>
        <fullName evidence="2">Rrf2 family transcriptional regulator</fullName>
    </submittedName>
</protein>
<accession>A0A850HMX2</accession>
<dbReference type="OrthoDB" id="9808360at2"/>
<organism evidence="2 3">
    <name type="scientific">Dorea phocaeensis</name>
    <dbReference type="NCBI Taxonomy" id="2040291"/>
    <lineage>
        <taxon>Bacteria</taxon>
        <taxon>Bacillati</taxon>
        <taxon>Bacillota</taxon>
        <taxon>Clostridia</taxon>
        <taxon>Lachnospirales</taxon>
        <taxon>Lachnospiraceae</taxon>
        <taxon>Dorea</taxon>
    </lineage>
</organism>
<dbReference type="PANTHER" id="PTHR33221:SF2">
    <property type="entry name" value="TRANSCRIPTIONAL REGULATOR"/>
    <property type="match status" value="1"/>
</dbReference>
<proteinExistence type="predicted"/>
<dbReference type="InterPro" id="IPR036388">
    <property type="entry name" value="WH-like_DNA-bd_sf"/>
</dbReference>
<dbReference type="PROSITE" id="PS51197">
    <property type="entry name" value="HTH_RRF2_2"/>
    <property type="match status" value="1"/>
</dbReference>
<dbReference type="EMBL" id="JAAITX010000007">
    <property type="protein sequence ID" value="NVH59022.1"/>
    <property type="molecule type" value="Genomic_DNA"/>
</dbReference>
<evidence type="ECO:0000313" key="1">
    <source>
        <dbReference type="EMBL" id="NSK15249.1"/>
    </source>
</evidence>
<dbReference type="Proteomes" id="UP000701680">
    <property type="component" value="Unassembled WGS sequence"/>
</dbReference>
<evidence type="ECO:0000313" key="2">
    <source>
        <dbReference type="EMBL" id="NVH59022.1"/>
    </source>
</evidence>
<gene>
    <name evidence="2" type="ORF">G5A66_10315</name>
    <name evidence="1" type="ORF">G5A75_10340</name>
</gene>
<dbReference type="Gene3D" id="1.10.10.10">
    <property type="entry name" value="Winged helix-like DNA-binding domain superfamily/Winged helix DNA-binding domain"/>
    <property type="match status" value="1"/>
</dbReference>
<sequence>MLFTRECDYGVRVMRALSSGELVSVSKICEMEYLSSAIAYKVTRKLEKAGLVESHRGTNGGYCLKRPLSDISLYDVCTAIDPDILLMECMKAGHCCPKNTEDAPCIVHHEFCRLQSLLLQEMKAKFLSELFCK</sequence>
<dbReference type="AlphaFoldDB" id="A0A850HMX2"/>
<dbReference type="PANTHER" id="PTHR33221">
    <property type="entry name" value="WINGED HELIX-TURN-HELIX TRANSCRIPTIONAL REGULATOR, RRF2 FAMILY"/>
    <property type="match status" value="1"/>
</dbReference>
<evidence type="ECO:0000313" key="3">
    <source>
        <dbReference type="Proteomes" id="UP000528555"/>
    </source>
</evidence>
<dbReference type="SUPFAM" id="SSF46785">
    <property type="entry name" value="Winged helix' DNA-binding domain"/>
    <property type="match status" value="1"/>
</dbReference>
<dbReference type="InterPro" id="IPR030489">
    <property type="entry name" value="TR_Rrf2-type_CS"/>
</dbReference>
<dbReference type="GO" id="GO:0003700">
    <property type="term" value="F:DNA-binding transcription factor activity"/>
    <property type="evidence" value="ECO:0007669"/>
    <property type="project" value="TreeGrafter"/>
</dbReference>
<dbReference type="PROSITE" id="PS01332">
    <property type="entry name" value="HTH_RRF2_1"/>
    <property type="match status" value="1"/>
</dbReference>
<name>A0A850HMX2_9FIRM</name>
<reference evidence="2" key="2">
    <citation type="submission" date="2020-02" db="EMBL/GenBank/DDBJ databases">
        <authorList>
            <person name="Littmann E."/>
            <person name="Sorbara M."/>
        </authorList>
    </citation>
    <scope>NUCLEOTIDE SEQUENCE</scope>
    <source>
        <strain evidence="2">MSK.17.11</strain>
        <strain evidence="1">MSK.17.38</strain>
    </source>
</reference>
<dbReference type="GO" id="GO:0005829">
    <property type="term" value="C:cytosol"/>
    <property type="evidence" value="ECO:0007669"/>
    <property type="project" value="TreeGrafter"/>
</dbReference>
<comment type="caution">
    <text evidence="2">The sequence shown here is derived from an EMBL/GenBank/DDBJ whole genome shotgun (WGS) entry which is preliminary data.</text>
</comment>